<evidence type="ECO:0000256" key="6">
    <source>
        <dbReference type="RuleBase" id="RU363041"/>
    </source>
</evidence>
<comment type="caution">
    <text evidence="8">The sequence shown here is derived from an EMBL/GenBank/DDBJ whole genome shotgun (WGS) entry which is preliminary data.</text>
</comment>
<evidence type="ECO:0000256" key="5">
    <source>
        <dbReference type="ARBA" id="ARBA00023136"/>
    </source>
</evidence>
<dbReference type="EMBL" id="BAAATD010000013">
    <property type="protein sequence ID" value="GAA2627500.1"/>
    <property type="molecule type" value="Genomic_DNA"/>
</dbReference>
<feature type="transmembrane region" description="Helical" evidence="6">
    <location>
        <begin position="74"/>
        <end position="94"/>
    </location>
</feature>
<keyword evidence="5 6" id="KW-0472">Membrane</keyword>
<evidence type="ECO:0000256" key="1">
    <source>
        <dbReference type="ARBA" id="ARBA00004141"/>
    </source>
</evidence>
<organism evidence="8 9">
    <name type="scientific">Actinomadura fulvescens</name>
    <dbReference type="NCBI Taxonomy" id="46160"/>
    <lineage>
        <taxon>Bacteria</taxon>
        <taxon>Bacillati</taxon>
        <taxon>Actinomycetota</taxon>
        <taxon>Actinomycetes</taxon>
        <taxon>Streptosporangiales</taxon>
        <taxon>Thermomonosporaceae</taxon>
        <taxon>Actinomadura</taxon>
    </lineage>
</organism>
<dbReference type="InterPro" id="IPR051598">
    <property type="entry name" value="TSUP/Inactive_protease-like"/>
</dbReference>
<dbReference type="Pfam" id="PF01925">
    <property type="entry name" value="TauE"/>
    <property type="match status" value="1"/>
</dbReference>
<evidence type="ECO:0000256" key="3">
    <source>
        <dbReference type="ARBA" id="ARBA00022692"/>
    </source>
</evidence>
<reference evidence="8 9" key="1">
    <citation type="journal article" date="2019" name="Int. J. Syst. Evol. Microbiol.">
        <title>The Global Catalogue of Microorganisms (GCM) 10K type strain sequencing project: providing services to taxonomists for standard genome sequencing and annotation.</title>
        <authorList>
            <consortium name="The Broad Institute Genomics Platform"/>
            <consortium name="The Broad Institute Genome Sequencing Center for Infectious Disease"/>
            <person name="Wu L."/>
            <person name="Ma J."/>
        </authorList>
    </citation>
    <scope>NUCLEOTIDE SEQUENCE [LARGE SCALE GENOMIC DNA]</scope>
    <source>
        <strain evidence="8 9">JCM 6833</strain>
    </source>
</reference>
<feature type="transmembrane region" description="Helical" evidence="6">
    <location>
        <begin position="184"/>
        <end position="207"/>
    </location>
</feature>
<name>A0ABN3QJ10_9ACTN</name>
<evidence type="ECO:0000313" key="8">
    <source>
        <dbReference type="EMBL" id="GAA2627500.1"/>
    </source>
</evidence>
<protein>
    <recommendedName>
        <fullName evidence="6">Probable membrane transporter protein</fullName>
    </recommendedName>
</protein>
<feature type="transmembrane region" description="Helical" evidence="6">
    <location>
        <begin position="253"/>
        <end position="272"/>
    </location>
</feature>
<keyword evidence="9" id="KW-1185">Reference proteome</keyword>
<dbReference type="PANTHER" id="PTHR43701">
    <property type="entry name" value="MEMBRANE TRANSPORTER PROTEIN MJ0441-RELATED"/>
    <property type="match status" value="1"/>
</dbReference>
<evidence type="ECO:0000313" key="9">
    <source>
        <dbReference type="Proteomes" id="UP001501509"/>
    </source>
</evidence>
<accession>A0ABN3QJ10</accession>
<evidence type="ECO:0000256" key="2">
    <source>
        <dbReference type="ARBA" id="ARBA00009142"/>
    </source>
</evidence>
<comment type="subcellular location">
    <subcellularLocation>
        <location evidence="6">Cell membrane</location>
        <topology evidence="6">Multi-pass membrane protein</topology>
    </subcellularLocation>
    <subcellularLocation>
        <location evidence="1">Membrane</location>
        <topology evidence="1">Multi-pass membrane protein</topology>
    </subcellularLocation>
</comment>
<proteinExistence type="inferred from homology"/>
<feature type="transmembrane region" description="Helical" evidence="6">
    <location>
        <begin position="227"/>
        <end position="246"/>
    </location>
</feature>
<feature type="region of interest" description="Disordered" evidence="7">
    <location>
        <begin position="132"/>
        <end position="154"/>
    </location>
</feature>
<dbReference type="Proteomes" id="UP001501509">
    <property type="component" value="Unassembled WGS sequence"/>
</dbReference>
<evidence type="ECO:0000256" key="7">
    <source>
        <dbReference type="SAM" id="MobiDB-lite"/>
    </source>
</evidence>
<sequence length="297" mass="28881">MTTLGQATTLLSAGIGAGVLNTVVGSGSLLPLTAMLGLGFGPVPAAIAVNVGLLPGGIAGAVGYRRYLPPDGRLLVTLTAAALVGAMLGAGALLVVPADAVSGAAPVCVVAASILVMVQPVLHRRPARGAGCGHAVPSPSATGASQPPRPAEPTLAQHSVAVTATALLAPPTVAAPPPPRRRRWLVPAVLAASAYGGSITAALGIVYAGALTAALGSAASLHTVNAIKITLCGVVSVAASMVFVVTDAVPWTPTLLIGAGTLVGGWLGAIAGQRLPPNALRGLLAATGLASASYFTL</sequence>
<keyword evidence="3 6" id="KW-0812">Transmembrane</keyword>
<evidence type="ECO:0000256" key="4">
    <source>
        <dbReference type="ARBA" id="ARBA00022989"/>
    </source>
</evidence>
<keyword evidence="4 6" id="KW-1133">Transmembrane helix</keyword>
<gene>
    <name evidence="8" type="ORF">GCM10010411_75790</name>
</gene>
<comment type="similarity">
    <text evidence="2 6">Belongs to the 4-toluene sulfonate uptake permease (TSUP) (TC 2.A.102) family.</text>
</comment>
<feature type="transmembrane region" description="Helical" evidence="6">
    <location>
        <begin position="40"/>
        <end position="62"/>
    </location>
</feature>
<feature type="transmembrane region" description="Helical" evidence="6">
    <location>
        <begin position="100"/>
        <end position="118"/>
    </location>
</feature>
<keyword evidence="6" id="KW-1003">Cell membrane</keyword>
<dbReference type="PANTHER" id="PTHR43701:SF12">
    <property type="entry name" value="MEMBRANE TRANSPORTER PROTEIN YTNM-RELATED"/>
    <property type="match status" value="1"/>
</dbReference>
<dbReference type="InterPro" id="IPR002781">
    <property type="entry name" value="TM_pro_TauE-like"/>
</dbReference>
<dbReference type="RefSeq" id="WP_344547318.1">
    <property type="nucleotide sequence ID" value="NZ_BAAATD010000013.1"/>
</dbReference>